<gene>
    <name evidence="1" type="ORF">C7B47_06950</name>
</gene>
<reference evidence="1 2" key="1">
    <citation type="journal article" date="2014" name="BMC Genomics">
        <title>Comparison of environmental and isolate Sulfobacillus genomes reveals diverse carbon, sulfur, nitrogen, and hydrogen metabolisms.</title>
        <authorList>
            <person name="Justice N.B."/>
            <person name="Norman A."/>
            <person name="Brown C.T."/>
            <person name="Singh A."/>
            <person name="Thomas B.C."/>
            <person name="Banfield J.F."/>
        </authorList>
    </citation>
    <scope>NUCLEOTIDE SEQUENCE [LARGE SCALE GENOMIC DNA]</scope>
    <source>
        <strain evidence="1">AMDSBA5</strain>
    </source>
</reference>
<name>A0A1R0IML3_SULTH</name>
<accession>A0A1R0IML3</accession>
<dbReference type="Proteomes" id="UP000242705">
    <property type="component" value="Unassembled WGS sequence"/>
</dbReference>
<dbReference type="AlphaFoldDB" id="A0A1R0IML3"/>
<sequence length="83" mass="9547">MPIIAVDIIGKMSAALFMRLKARHQCPKTYVEYFVAHALQYDAQSMEYIGYDETGTYIVTVPDNIKVLKRMVERVLHDARVRG</sequence>
<proteinExistence type="predicted"/>
<dbReference type="EMBL" id="PXYX01000010">
    <property type="protein sequence ID" value="PSR27826.1"/>
    <property type="molecule type" value="Genomic_DNA"/>
</dbReference>
<evidence type="ECO:0000313" key="1">
    <source>
        <dbReference type="EMBL" id="PSR27826.1"/>
    </source>
</evidence>
<protein>
    <submittedName>
        <fullName evidence="1">Uncharacterized protein</fullName>
    </submittedName>
</protein>
<dbReference type="RefSeq" id="WP_020376307.1">
    <property type="nucleotide sequence ID" value="NZ_LGRO01000002.1"/>
</dbReference>
<organism evidence="1 2">
    <name type="scientific">Sulfobacillus thermosulfidooxidans</name>
    <dbReference type="NCBI Taxonomy" id="28034"/>
    <lineage>
        <taxon>Bacteria</taxon>
        <taxon>Bacillati</taxon>
        <taxon>Bacillota</taxon>
        <taxon>Clostridia</taxon>
        <taxon>Eubacteriales</taxon>
        <taxon>Clostridiales Family XVII. Incertae Sedis</taxon>
        <taxon>Sulfobacillus</taxon>
    </lineage>
</organism>
<evidence type="ECO:0000313" key="2">
    <source>
        <dbReference type="Proteomes" id="UP000242705"/>
    </source>
</evidence>
<comment type="caution">
    <text evidence="1">The sequence shown here is derived from an EMBL/GenBank/DDBJ whole genome shotgun (WGS) entry which is preliminary data.</text>
</comment>